<evidence type="ECO:0000313" key="5">
    <source>
        <dbReference type="Proteomes" id="UP000243081"/>
    </source>
</evidence>
<proteinExistence type="inferred from homology"/>
<dbReference type="EMBL" id="LUKN01001895">
    <property type="protein sequence ID" value="OAR00047.1"/>
    <property type="molecule type" value="Genomic_DNA"/>
</dbReference>
<sequence>MSSLGSQAESPSVLDDFRILLSEQKHMYACGGRIPIAESTNESEAEAPPSLSAEQPRQSDPVTIRWDVSGLLNVDESPCRRLTLPITKQADHDALSGLIKDCQPATFGSGGQDVYDETYRKALKLNPDAFCSTFDPYSLGIVDSIAQILLPSFLDSTTHRAVEARLYKLNVYSGPSGMFKTHVDTPRSPMQFGSLVICLPVEHQGGQLKVRHKGEETTFDWSMLANQGKTPHIEWAAFYSDCEHEVMEVSGGNRLTLTYNLFAVRGVGHLTGNSLAIDPTRLPLYHAIEKMISHDPFSGQGGTLDFWCSHAYAYNHEKETPLPETLKGVDAAVWESFKALGIDVKIAPMVKLDDDEMLLAAPEYVVGKKFGVMVDRFLRVNRFEGYNDCLQNGHSELQIVYTAYDNDAVADTMYSRCAILANLPVKDSTASR</sequence>
<dbReference type="InterPro" id="IPR044862">
    <property type="entry name" value="Pro_4_hyd_alph_FE2OG_OXY"/>
</dbReference>
<gene>
    <name evidence="4" type="ORF">LLEC1_05211</name>
</gene>
<evidence type="ECO:0000313" key="4">
    <source>
        <dbReference type="EMBL" id="OAR00047.1"/>
    </source>
</evidence>
<dbReference type="Proteomes" id="UP000243081">
    <property type="component" value="Unassembled WGS sequence"/>
</dbReference>
<keyword evidence="5" id="KW-1185">Reference proteome</keyword>
<reference evidence="4 5" key="1">
    <citation type="submission" date="2016-03" db="EMBL/GenBank/DDBJ databases">
        <title>Fine-scale spatial genetic structure of a fungal parasite of coffee scale insects.</title>
        <authorList>
            <person name="Jackson D."/>
            <person name="Zemenick K.A."/>
            <person name="Malloure B."/>
            <person name="Quandt C.A."/>
            <person name="James T.Y."/>
        </authorList>
    </citation>
    <scope>NUCLEOTIDE SEQUENCE [LARGE SCALE GENOMIC DNA]</scope>
    <source>
        <strain evidence="4 5">UM487</strain>
    </source>
</reference>
<protein>
    <recommendedName>
        <fullName evidence="3">Fe2OG dioxygenase domain-containing protein</fullName>
    </recommendedName>
</protein>
<name>A0A179IBH5_CORDF</name>
<dbReference type="PANTHER" id="PTHR33099:SF7">
    <property type="entry name" value="MYND-TYPE DOMAIN-CONTAINING PROTEIN"/>
    <property type="match status" value="1"/>
</dbReference>
<dbReference type="Gene3D" id="2.60.120.620">
    <property type="entry name" value="q2cbj1_9rhob like domain"/>
    <property type="match status" value="1"/>
</dbReference>
<keyword evidence="1" id="KW-0560">Oxidoreductase</keyword>
<evidence type="ECO:0000256" key="1">
    <source>
        <dbReference type="RuleBase" id="RU003682"/>
    </source>
</evidence>
<accession>A0A179IBH5</accession>
<comment type="caution">
    <text evidence="4">The sequence shown here is derived from an EMBL/GenBank/DDBJ whole genome shotgun (WGS) entry which is preliminary data.</text>
</comment>
<dbReference type="AlphaFoldDB" id="A0A179IBH5"/>
<dbReference type="GO" id="GO:0046872">
    <property type="term" value="F:metal ion binding"/>
    <property type="evidence" value="ECO:0007669"/>
    <property type="project" value="UniProtKB-KW"/>
</dbReference>
<evidence type="ECO:0000256" key="2">
    <source>
        <dbReference type="SAM" id="MobiDB-lite"/>
    </source>
</evidence>
<keyword evidence="1" id="KW-0479">Metal-binding</keyword>
<feature type="region of interest" description="Disordered" evidence="2">
    <location>
        <begin position="40"/>
        <end position="60"/>
    </location>
</feature>
<dbReference type="PANTHER" id="PTHR33099">
    <property type="entry name" value="FE2OG DIOXYGENASE DOMAIN-CONTAINING PROTEIN"/>
    <property type="match status" value="1"/>
</dbReference>
<dbReference type="InterPro" id="IPR005123">
    <property type="entry name" value="Oxoglu/Fe-dep_dioxygenase_dom"/>
</dbReference>
<comment type="similarity">
    <text evidence="1">Belongs to the iron/ascorbate-dependent oxidoreductase family.</text>
</comment>
<dbReference type="Pfam" id="PF13640">
    <property type="entry name" value="2OG-FeII_Oxy_3"/>
    <property type="match status" value="1"/>
</dbReference>
<evidence type="ECO:0000259" key="3">
    <source>
        <dbReference type="PROSITE" id="PS51471"/>
    </source>
</evidence>
<dbReference type="GO" id="GO:0016491">
    <property type="term" value="F:oxidoreductase activity"/>
    <property type="evidence" value="ECO:0007669"/>
    <property type="project" value="UniProtKB-KW"/>
</dbReference>
<keyword evidence="1" id="KW-0408">Iron</keyword>
<dbReference type="PROSITE" id="PS51471">
    <property type="entry name" value="FE2OG_OXY"/>
    <property type="match status" value="1"/>
</dbReference>
<dbReference type="OrthoDB" id="27483at2759"/>
<organism evidence="4 5">
    <name type="scientific">Cordyceps confragosa</name>
    <name type="common">Lecanicillium lecanii</name>
    <dbReference type="NCBI Taxonomy" id="2714763"/>
    <lineage>
        <taxon>Eukaryota</taxon>
        <taxon>Fungi</taxon>
        <taxon>Dikarya</taxon>
        <taxon>Ascomycota</taxon>
        <taxon>Pezizomycotina</taxon>
        <taxon>Sordariomycetes</taxon>
        <taxon>Hypocreomycetidae</taxon>
        <taxon>Hypocreales</taxon>
        <taxon>Cordycipitaceae</taxon>
        <taxon>Akanthomyces</taxon>
    </lineage>
</organism>
<dbReference type="OMA" id="GFFCSHA"/>
<feature type="domain" description="Fe2OG dioxygenase" evidence="3">
    <location>
        <begin position="160"/>
        <end position="265"/>
    </location>
</feature>